<evidence type="ECO:0000313" key="2">
    <source>
        <dbReference type="EMBL" id="SUO03340.1"/>
    </source>
</evidence>
<dbReference type="AlphaFoldDB" id="A0A380LL94"/>
<reference evidence="2 3" key="1">
    <citation type="submission" date="2018-06" db="EMBL/GenBank/DDBJ databases">
        <authorList>
            <consortium name="Pathogen Informatics"/>
            <person name="Doyle S."/>
        </authorList>
    </citation>
    <scope>NUCLEOTIDE SEQUENCE [LARGE SCALE GENOMIC DNA]</scope>
    <source>
        <strain evidence="2 3">NCTC11087</strain>
    </source>
</reference>
<organism evidence="2 3">
    <name type="scientific">Faecalicoccus pleomorphus</name>
    <dbReference type="NCBI Taxonomy" id="1323"/>
    <lineage>
        <taxon>Bacteria</taxon>
        <taxon>Bacillati</taxon>
        <taxon>Bacillota</taxon>
        <taxon>Erysipelotrichia</taxon>
        <taxon>Erysipelotrichales</taxon>
        <taxon>Erysipelotrichaceae</taxon>
        <taxon>Faecalicoccus</taxon>
    </lineage>
</organism>
<evidence type="ECO:0000256" key="1">
    <source>
        <dbReference type="SAM" id="Phobius"/>
    </source>
</evidence>
<proteinExistence type="predicted"/>
<accession>A0A380LL94</accession>
<dbReference type="Proteomes" id="UP000255523">
    <property type="component" value="Unassembled WGS sequence"/>
</dbReference>
<keyword evidence="1" id="KW-0472">Membrane</keyword>
<feature type="transmembrane region" description="Helical" evidence="1">
    <location>
        <begin position="6"/>
        <end position="27"/>
    </location>
</feature>
<dbReference type="RefSeq" id="WP_115240807.1">
    <property type="nucleotide sequence ID" value="NZ_UHFX01000003.1"/>
</dbReference>
<sequence length="153" mass="17713">MKNVIYILIQCTWGLPQTLLGFIVFLINIKNKHYFYHGAIITERNVPSSVSLGMFVFTTTNPMKDKRKKNKIPDEELSKRLLVHEYGHTIQSLIFGPLYLIVIGIPSTLWGFLPYFQNKRNNGVSYFSFFTEKLANYLGEKVTKEKSMENAII</sequence>
<keyword evidence="1" id="KW-0812">Transmembrane</keyword>
<dbReference type="GeneID" id="77461194"/>
<gene>
    <name evidence="2" type="ORF">NCTC11087_00196</name>
</gene>
<name>A0A380LL94_9FIRM</name>
<feature type="transmembrane region" description="Helical" evidence="1">
    <location>
        <begin position="93"/>
        <end position="113"/>
    </location>
</feature>
<keyword evidence="1" id="KW-1133">Transmembrane helix</keyword>
<dbReference type="EMBL" id="UHFX01000003">
    <property type="protein sequence ID" value="SUO03340.1"/>
    <property type="molecule type" value="Genomic_DNA"/>
</dbReference>
<protein>
    <submittedName>
        <fullName evidence="2">Uncharacterized protein</fullName>
    </submittedName>
</protein>
<evidence type="ECO:0000313" key="3">
    <source>
        <dbReference type="Proteomes" id="UP000255523"/>
    </source>
</evidence>
<dbReference type="OrthoDB" id="2039101at2"/>
<keyword evidence="3" id="KW-1185">Reference proteome</keyword>